<dbReference type="AlphaFoldDB" id="A0AA37UM79"/>
<feature type="domain" description="VOC" evidence="1">
    <location>
        <begin position="151"/>
        <end position="265"/>
    </location>
</feature>
<organism evidence="3 5">
    <name type="scientific">Mycobacterium montefiorense</name>
    <dbReference type="NCBI Taxonomy" id="154654"/>
    <lineage>
        <taxon>Bacteria</taxon>
        <taxon>Bacillati</taxon>
        <taxon>Actinomycetota</taxon>
        <taxon>Actinomycetes</taxon>
        <taxon>Mycobacteriales</taxon>
        <taxon>Mycobacteriaceae</taxon>
        <taxon>Mycobacterium</taxon>
        <taxon>Mycobacterium simiae complex</taxon>
    </lineage>
</organism>
<comment type="caution">
    <text evidence="3">The sequence shown here is derived from an EMBL/GenBank/DDBJ whole genome shotgun (WGS) entry which is preliminary data.</text>
</comment>
<keyword evidence="4" id="KW-1185">Reference proteome</keyword>
<dbReference type="InterPro" id="IPR004360">
    <property type="entry name" value="Glyas_Fos-R_dOase_dom"/>
</dbReference>
<name>A0AA37UM79_9MYCO</name>
<dbReference type="CDD" id="cd06587">
    <property type="entry name" value="VOC"/>
    <property type="match status" value="1"/>
</dbReference>
<dbReference type="PROSITE" id="PS51819">
    <property type="entry name" value="VOC"/>
    <property type="match status" value="2"/>
</dbReference>
<dbReference type="SUPFAM" id="SSF54593">
    <property type="entry name" value="Glyoxalase/Bleomycin resistance protein/Dihydroxybiphenyl dioxygenase"/>
    <property type="match status" value="2"/>
</dbReference>
<evidence type="ECO:0000313" key="5">
    <source>
        <dbReference type="Proteomes" id="UP001139505"/>
    </source>
</evidence>
<dbReference type="InterPro" id="IPR029068">
    <property type="entry name" value="Glyas_Bleomycin-R_OHBP_Dase"/>
</dbReference>
<dbReference type="Pfam" id="PF00903">
    <property type="entry name" value="Glyoxalase"/>
    <property type="match status" value="1"/>
</dbReference>
<dbReference type="EMBL" id="BFCH01000011">
    <property type="protein sequence ID" value="GBG37282.1"/>
    <property type="molecule type" value="Genomic_DNA"/>
</dbReference>
<dbReference type="Proteomes" id="UP000245060">
    <property type="component" value="Unassembled WGS sequence"/>
</dbReference>
<dbReference type="RefSeq" id="WP_108921457.1">
    <property type="nucleotide sequence ID" value="NZ_BQYB01000039.1"/>
</dbReference>
<dbReference type="EMBL" id="BQYH01000002">
    <property type="protein sequence ID" value="GKU70407.1"/>
    <property type="molecule type" value="Genomic_DNA"/>
</dbReference>
<evidence type="ECO:0000259" key="1">
    <source>
        <dbReference type="PROSITE" id="PS51819"/>
    </source>
</evidence>
<dbReference type="InterPro" id="IPR037523">
    <property type="entry name" value="VOC_core"/>
</dbReference>
<reference evidence="2" key="1">
    <citation type="journal article" date="2018" name="Genome Announc.">
        <title>Draft Genome Sequence of Mycobacterium montefiorense Isolated from Japanese Black Salamander (Hynobius nigrescens).</title>
        <authorList>
            <person name="Fukano H."/>
            <person name="Yoshida M."/>
            <person name="Shimizu A."/>
            <person name="Iwao H."/>
            <person name="Katayama Y."/>
            <person name="Omatsu T."/>
            <person name="Mizutani T."/>
            <person name="Kurata O."/>
            <person name="Wada S."/>
            <person name="Hoshino Y."/>
        </authorList>
    </citation>
    <scope>NUCLEOTIDE SEQUENCE</scope>
    <source>
        <strain evidence="2">BS</strain>
    </source>
</reference>
<evidence type="ECO:0000313" key="3">
    <source>
        <dbReference type="EMBL" id="GKU70407.1"/>
    </source>
</evidence>
<reference evidence="3" key="3">
    <citation type="journal article" date="2022" name="Microbiol. Resour. Announc.">
        <title>Draft Genome Sequences of Eight Mycobacterium montefiorense Strains Isolated from Salamanders in Captivity.</title>
        <authorList>
            <person name="Komine T."/>
            <person name="Ihara H."/>
            <person name="Fukano H."/>
            <person name="Hoshino Y."/>
            <person name="Kurata O."/>
            <person name="Wada S."/>
        </authorList>
    </citation>
    <scope>NUCLEOTIDE SEQUENCE</scope>
    <source>
        <strain evidence="3">NJB18185</strain>
    </source>
</reference>
<feature type="domain" description="VOC" evidence="1">
    <location>
        <begin position="427"/>
        <end position="547"/>
    </location>
</feature>
<proteinExistence type="predicted"/>
<gene>
    <name evidence="2" type="ORF">MmonteBS_16540</name>
    <name evidence="3" type="ORF">NJB18185_01840</name>
</gene>
<dbReference type="Proteomes" id="UP001139505">
    <property type="component" value="Unassembled WGS sequence"/>
</dbReference>
<protein>
    <recommendedName>
        <fullName evidence="1">VOC domain-containing protein</fullName>
    </recommendedName>
</protein>
<reference evidence="3" key="4">
    <citation type="submission" date="2022-04" db="EMBL/GenBank/DDBJ databases">
        <authorList>
            <person name="Komine T."/>
            <person name="Fukano H."/>
            <person name="Wada S."/>
        </authorList>
    </citation>
    <scope>NUCLEOTIDE SEQUENCE</scope>
    <source>
        <strain evidence="3">NJB18185</strain>
    </source>
</reference>
<evidence type="ECO:0000313" key="2">
    <source>
        <dbReference type="EMBL" id="GBG37282.1"/>
    </source>
</evidence>
<evidence type="ECO:0000313" key="4">
    <source>
        <dbReference type="Proteomes" id="UP000245060"/>
    </source>
</evidence>
<dbReference type="Gene3D" id="3.10.180.10">
    <property type="entry name" value="2,3-Dihydroxybiphenyl 1,2-Dioxygenase, domain 1"/>
    <property type="match status" value="2"/>
</dbReference>
<reference evidence="4" key="2">
    <citation type="submission" date="2018-04" db="EMBL/GenBank/DDBJ databases">
        <title>Draft genome sequence of Mycobacterium montefiorense isolated from Japanese black salamander.</title>
        <authorList>
            <person name="Fukano H."/>
            <person name="Yoshida M."/>
            <person name="Shimizu A."/>
            <person name="Iwao H."/>
            <person name="Kurata O."/>
            <person name="Katayama Y."/>
            <person name="Omatsu T."/>
            <person name="Mizutani T."/>
            <person name="Wada S."/>
            <person name="Hoshino Y."/>
        </authorList>
    </citation>
    <scope>NUCLEOTIDE SEQUENCE [LARGE SCALE GENOMIC DNA]</scope>
    <source>
        <strain evidence="4">BS</strain>
    </source>
</reference>
<sequence>MDTIVALHQSWIGADPAAYVDRVTPDVTRLTSWSAGIQSGPQEVARGLPDEWGFLELAPDGHTRSANMTIRRAEVSVQGQTATALYWADLVSGEITSVANHVSDWAYGNRGLILQAFVKEGGCWKLSHESDSWWLSYDPVTKMPAKSGTASFRYDFTYPVTDLARAVRFYSKFVGEPEVQTPTYAAFDMGGPRLVLDNTGLDGFAPVRPGLPNGYNTIDVDDLVKTVARLEAAGTTFLTGIRRRGSDLYAVGSDPAANVFVLMQRVYPVGDHPAPDVPSVQAQDGTPADVVAAVQALENAWLRTDPRAVMAAGIGNDSRWFDSSRINDRGIDCGPTGIRDGLAANWNQYDRSKSGLAASMTIRALRAKRFGAGAIVTYQRELSGQGEHPFKQVAFVTHIFETGAQGGMQLFETFITKMHQPTGEVKNLDYVETPEPNLEAARNFYGDTMSFGKPYSDESWYGFWGIKSVFGIYAADRAEGVAPGRANSSASLVVDSLQDTHAQLESMGSTFPVIPSINSRGGTDDEGNYLTLLATDSEGNAVVFSEYNNY</sequence>
<accession>A0AA37UM79</accession>